<dbReference type="EMBL" id="PSKQ01000017">
    <property type="protein sequence ID" value="MBE8720007.1"/>
    <property type="molecule type" value="Genomic_DNA"/>
</dbReference>
<evidence type="ECO:0008006" key="4">
    <source>
        <dbReference type="Google" id="ProtNLM"/>
    </source>
</evidence>
<name>A0ABR9T5R2_9SPHI</name>
<feature type="transmembrane region" description="Helical" evidence="1">
    <location>
        <begin position="12"/>
        <end position="33"/>
    </location>
</feature>
<keyword evidence="3" id="KW-1185">Reference proteome</keyword>
<keyword evidence="1" id="KW-0812">Transmembrane</keyword>
<protein>
    <recommendedName>
        <fullName evidence="4">DUF4157 domain-containing protein</fullName>
    </recommendedName>
</protein>
<accession>A0ABR9T5R2</accession>
<comment type="caution">
    <text evidence="2">The sequence shown here is derived from an EMBL/GenBank/DDBJ whole genome shotgun (WGS) entry which is preliminary data.</text>
</comment>
<gene>
    <name evidence="2" type="ORF">C4F40_04600</name>
</gene>
<evidence type="ECO:0000256" key="1">
    <source>
        <dbReference type="SAM" id="Phobius"/>
    </source>
</evidence>
<evidence type="ECO:0000313" key="3">
    <source>
        <dbReference type="Proteomes" id="UP000618319"/>
    </source>
</evidence>
<feature type="transmembrane region" description="Helical" evidence="1">
    <location>
        <begin position="53"/>
        <end position="71"/>
    </location>
</feature>
<organism evidence="2 3">
    <name type="scientific">Sphingobacterium pedocola</name>
    <dbReference type="NCBI Taxonomy" id="2082722"/>
    <lineage>
        <taxon>Bacteria</taxon>
        <taxon>Pseudomonadati</taxon>
        <taxon>Bacteroidota</taxon>
        <taxon>Sphingobacteriia</taxon>
        <taxon>Sphingobacteriales</taxon>
        <taxon>Sphingobacteriaceae</taxon>
        <taxon>Sphingobacterium</taxon>
    </lineage>
</organism>
<keyword evidence="1" id="KW-1133">Transmembrane helix</keyword>
<dbReference type="RefSeq" id="WP_231389888.1">
    <property type="nucleotide sequence ID" value="NZ_MU158689.1"/>
</dbReference>
<evidence type="ECO:0000313" key="2">
    <source>
        <dbReference type="EMBL" id="MBE8720007.1"/>
    </source>
</evidence>
<proteinExistence type="predicted"/>
<sequence length="114" mass="14116">MKGIIIVSKFWTYFFSAGKASAITIFPIVFLAHKSFKKDEALLNHERIHISQAIELLIVPFYTWYLIEFMFRFFKHWHFRQAYLNISFEREAYKNEKNMEYLKKRKIWSFWKYL</sequence>
<reference evidence="2 3" key="1">
    <citation type="submission" date="2018-02" db="EMBL/GenBank/DDBJ databases">
        <title>Sphingobacterium KA21.</title>
        <authorList>
            <person name="Vasarhelyi B.M."/>
            <person name="Deshmukh S."/>
            <person name="Balint B."/>
            <person name="Kukolya J."/>
        </authorList>
    </citation>
    <scope>NUCLEOTIDE SEQUENCE [LARGE SCALE GENOMIC DNA]</scope>
    <source>
        <strain evidence="2 3">Ka21</strain>
    </source>
</reference>
<dbReference type="Proteomes" id="UP000618319">
    <property type="component" value="Unassembled WGS sequence"/>
</dbReference>
<keyword evidence="1" id="KW-0472">Membrane</keyword>